<proteinExistence type="predicted"/>
<dbReference type="EMBL" id="JBHLVF010000037">
    <property type="protein sequence ID" value="MFC0393950.1"/>
    <property type="molecule type" value="Genomic_DNA"/>
</dbReference>
<name>A0ABV6JDH8_9BACL</name>
<comment type="caution">
    <text evidence="1">The sequence shown here is derived from an EMBL/GenBank/DDBJ whole genome shotgun (WGS) entry which is preliminary data.</text>
</comment>
<protein>
    <recommendedName>
        <fullName evidence="3">PepSY domain-containing protein</fullName>
    </recommendedName>
</protein>
<organism evidence="1 2">
    <name type="scientific">Paenibacillus mendelii</name>
    <dbReference type="NCBI Taxonomy" id="206163"/>
    <lineage>
        <taxon>Bacteria</taxon>
        <taxon>Bacillati</taxon>
        <taxon>Bacillota</taxon>
        <taxon>Bacilli</taxon>
        <taxon>Bacillales</taxon>
        <taxon>Paenibacillaceae</taxon>
        <taxon>Paenibacillus</taxon>
    </lineage>
</organism>
<evidence type="ECO:0000313" key="1">
    <source>
        <dbReference type="EMBL" id="MFC0393950.1"/>
    </source>
</evidence>
<evidence type="ECO:0008006" key="3">
    <source>
        <dbReference type="Google" id="ProtNLM"/>
    </source>
</evidence>
<sequence>MNVSPETDQADKKQLFDEYLKLMPTISLQEVLEETEASKDVYKFVITFKHEDGTWFQTRELDTITEKFTYTVMRIDGKLKVTELPPYQA</sequence>
<accession>A0ABV6JDH8</accession>
<dbReference type="RefSeq" id="WP_204822005.1">
    <property type="nucleotide sequence ID" value="NZ_JANHOF010000023.1"/>
</dbReference>
<reference evidence="1 2" key="1">
    <citation type="submission" date="2024-09" db="EMBL/GenBank/DDBJ databases">
        <authorList>
            <person name="Sun Q."/>
            <person name="Mori K."/>
        </authorList>
    </citation>
    <scope>NUCLEOTIDE SEQUENCE [LARGE SCALE GENOMIC DNA]</scope>
    <source>
        <strain evidence="1 2">CCM 4839</strain>
    </source>
</reference>
<keyword evidence="2" id="KW-1185">Reference proteome</keyword>
<dbReference type="Proteomes" id="UP001589818">
    <property type="component" value="Unassembled WGS sequence"/>
</dbReference>
<evidence type="ECO:0000313" key="2">
    <source>
        <dbReference type="Proteomes" id="UP001589818"/>
    </source>
</evidence>
<gene>
    <name evidence="1" type="ORF">ACFFJ8_21580</name>
</gene>